<sequence length="190" mass="20438">MRDPLPRSAHPSRVPLQPDPSERHMMPADQTHAHEAASSDAANLSNHRLSAHLPPPLPEEDLGRLSPTELLTGAKLGRGPALRVNQLLRVTNAGFVAMGLFRGSFTLLVGMGCGVYIAQNYNVPNVKKLFNTYVFLAKHIEETYLGMCLSPPISLVDEGGLVSVIFVAVLLVLVAYPVAVEIVGGDLQAQ</sequence>
<feature type="region of interest" description="Disordered" evidence="1">
    <location>
        <begin position="1"/>
        <end position="42"/>
    </location>
</feature>
<feature type="compositionally biased region" description="Basic and acidic residues" evidence="1">
    <location>
        <begin position="20"/>
        <end position="37"/>
    </location>
</feature>
<dbReference type="Pfam" id="PF15054">
    <property type="entry name" value="DUF4535"/>
    <property type="match status" value="1"/>
</dbReference>
<dbReference type="Proteomes" id="UP000007305">
    <property type="component" value="Chromosome 7"/>
</dbReference>
<dbReference type="AlphaFoldDB" id="A0A804Q5G3"/>
<reference evidence="3" key="3">
    <citation type="submission" date="2021-05" db="UniProtKB">
        <authorList>
            <consortium name="EnsemblPlants"/>
        </authorList>
    </citation>
    <scope>IDENTIFICATION</scope>
    <source>
        <strain evidence="3">cv. B73</strain>
    </source>
</reference>
<feature type="transmembrane region" description="Helical" evidence="2">
    <location>
        <begin position="93"/>
        <end position="118"/>
    </location>
</feature>
<evidence type="ECO:0000256" key="1">
    <source>
        <dbReference type="SAM" id="MobiDB-lite"/>
    </source>
</evidence>
<keyword evidence="2" id="KW-0812">Transmembrane</keyword>
<dbReference type="Gramene" id="Zm00001eb303930_T001">
    <property type="protein sequence ID" value="Zm00001eb303930_P001"/>
    <property type="gene ID" value="Zm00001eb303930"/>
</dbReference>
<accession>A0A804Q5G3</accession>
<proteinExistence type="predicted"/>
<reference evidence="4" key="1">
    <citation type="submission" date="2015-12" db="EMBL/GenBank/DDBJ databases">
        <title>Update maize B73 reference genome by single molecule sequencing technologies.</title>
        <authorList>
            <consortium name="Maize Genome Sequencing Project"/>
            <person name="Ware D."/>
        </authorList>
    </citation>
    <scope>NUCLEOTIDE SEQUENCE [LARGE SCALE GENOMIC DNA]</scope>
    <source>
        <strain evidence="4">cv. B73</strain>
    </source>
</reference>
<dbReference type="InterPro" id="IPR027854">
    <property type="entry name" value="STMP1"/>
</dbReference>
<keyword evidence="2" id="KW-1133">Transmembrane helix</keyword>
<keyword evidence="4" id="KW-1185">Reference proteome</keyword>
<feature type="transmembrane region" description="Helical" evidence="2">
    <location>
        <begin position="161"/>
        <end position="184"/>
    </location>
</feature>
<reference evidence="3" key="2">
    <citation type="submission" date="2019-07" db="EMBL/GenBank/DDBJ databases">
        <authorList>
            <person name="Seetharam A."/>
            <person name="Woodhouse M."/>
            <person name="Cannon E."/>
        </authorList>
    </citation>
    <scope>NUCLEOTIDE SEQUENCE [LARGE SCALE GENOMIC DNA]</scope>
    <source>
        <strain evidence="3">cv. B73</strain>
    </source>
</reference>
<evidence type="ECO:0000313" key="4">
    <source>
        <dbReference type="Proteomes" id="UP000007305"/>
    </source>
</evidence>
<dbReference type="EnsemblPlants" id="Zm00001eb303930_T001">
    <property type="protein sequence ID" value="Zm00001eb303930_P001"/>
    <property type="gene ID" value="Zm00001eb303930"/>
</dbReference>
<dbReference type="PANTHER" id="PTHR33528">
    <property type="entry name" value="OS07G0239500 PROTEIN"/>
    <property type="match status" value="1"/>
</dbReference>
<evidence type="ECO:0000313" key="3">
    <source>
        <dbReference type="EnsemblPlants" id="Zm00001eb303930_P001"/>
    </source>
</evidence>
<organism evidence="3 4">
    <name type="scientific">Zea mays</name>
    <name type="common">Maize</name>
    <dbReference type="NCBI Taxonomy" id="4577"/>
    <lineage>
        <taxon>Eukaryota</taxon>
        <taxon>Viridiplantae</taxon>
        <taxon>Streptophyta</taxon>
        <taxon>Embryophyta</taxon>
        <taxon>Tracheophyta</taxon>
        <taxon>Spermatophyta</taxon>
        <taxon>Magnoliopsida</taxon>
        <taxon>Liliopsida</taxon>
        <taxon>Poales</taxon>
        <taxon>Poaceae</taxon>
        <taxon>PACMAD clade</taxon>
        <taxon>Panicoideae</taxon>
        <taxon>Andropogonodae</taxon>
        <taxon>Andropogoneae</taxon>
        <taxon>Tripsacinae</taxon>
        <taxon>Zea</taxon>
    </lineage>
</organism>
<keyword evidence="2" id="KW-0472">Membrane</keyword>
<evidence type="ECO:0000256" key="2">
    <source>
        <dbReference type="SAM" id="Phobius"/>
    </source>
</evidence>
<name>A0A804Q5G3_MAIZE</name>
<dbReference type="InParanoid" id="A0A804Q5G3"/>
<protein>
    <submittedName>
        <fullName evidence="3">Uncharacterized protein</fullName>
    </submittedName>
</protein>
<dbReference type="PANTHER" id="PTHR33528:SF14">
    <property type="entry name" value="SOLUTE CARRIER FAMILY 35 MEMBER A4"/>
    <property type="match status" value="1"/>
</dbReference>